<gene>
    <name evidence="3" type="primary">LOC115969887</name>
</gene>
<dbReference type="Gramene" id="QL12p029416:mrna">
    <property type="protein sequence ID" value="QL12p029416:mrna"/>
    <property type="gene ID" value="QL12p029416"/>
</dbReference>
<feature type="transmembrane region" description="Helical" evidence="2">
    <location>
        <begin position="180"/>
        <end position="199"/>
    </location>
</feature>
<keyword evidence="4" id="KW-1185">Reference proteome</keyword>
<reference evidence="3" key="2">
    <citation type="submission" date="2021-01" db="UniProtKB">
        <authorList>
            <consortium name="EnsemblPlants"/>
        </authorList>
    </citation>
    <scope>IDENTIFICATION</scope>
</reference>
<evidence type="ECO:0000313" key="3">
    <source>
        <dbReference type="EnsemblPlants" id="QL12p029416:mrna"/>
    </source>
</evidence>
<feature type="region of interest" description="Disordered" evidence="1">
    <location>
        <begin position="36"/>
        <end position="99"/>
    </location>
</feature>
<evidence type="ECO:0000256" key="2">
    <source>
        <dbReference type="SAM" id="Phobius"/>
    </source>
</evidence>
<dbReference type="FunCoup" id="A0A7N2N777">
    <property type="interactions" value="2"/>
</dbReference>
<feature type="compositionally biased region" description="Basic and acidic residues" evidence="1">
    <location>
        <begin position="1"/>
        <end position="19"/>
    </location>
</feature>
<sequence length="212" mass="23784">MKEHQKPELANRRFKDSSLKKLQKVTKKNLNAVFTSVSDESSKDELSSISEISESNHAGDITDSFSMTMSPTPTASSESLLPSDLTPSSTVTTENDEPGKLAMNLYRSSELDGSKNRSVEMEIVVDFLKKARSQALNSVDIDTRSKKLLDALLCIIVDEFYAQPKKKDRFAELIARKKQIVLLCFVFWILAMAMTFFFSSRVENSFRGPPPT</sequence>
<protein>
    <submittedName>
        <fullName evidence="3">Uncharacterized protein</fullName>
    </submittedName>
</protein>
<dbReference type="InParanoid" id="A0A7N2N777"/>
<dbReference type="Proteomes" id="UP000594261">
    <property type="component" value="Chromosome 12"/>
</dbReference>
<dbReference type="EnsemblPlants" id="QL12p029416:mrna">
    <property type="protein sequence ID" value="QL12p029416:mrna"/>
    <property type="gene ID" value="QL12p029416"/>
</dbReference>
<dbReference type="EMBL" id="LRBV02000012">
    <property type="status" value="NOT_ANNOTATED_CDS"/>
    <property type="molecule type" value="Genomic_DNA"/>
</dbReference>
<evidence type="ECO:0000313" key="4">
    <source>
        <dbReference type="Proteomes" id="UP000594261"/>
    </source>
</evidence>
<keyword evidence="2" id="KW-1133">Transmembrane helix</keyword>
<dbReference type="KEGG" id="qlo:115969887"/>
<dbReference type="OrthoDB" id="1063472at2759"/>
<keyword evidence="2" id="KW-0472">Membrane</keyword>
<reference evidence="3 4" key="1">
    <citation type="journal article" date="2016" name="G3 (Bethesda)">
        <title>First Draft Assembly and Annotation of the Genome of a California Endemic Oak Quercus lobata Nee (Fagaceae).</title>
        <authorList>
            <person name="Sork V.L."/>
            <person name="Fitz-Gibbon S.T."/>
            <person name="Puiu D."/>
            <person name="Crepeau M."/>
            <person name="Gugger P.F."/>
            <person name="Sherman R."/>
            <person name="Stevens K."/>
            <person name="Langley C.H."/>
            <person name="Pellegrini M."/>
            <person name="Salzberg S.L."/>
        </authorList>
    </citation>
    <scope>NUCLEOTIDE SEQUENCE [LARGE SCALE GENOMIC DNA]</scope>
    <source>
        <strain evidence="3 4">cv. SW786</strain>
    </source>
</reference>
<dbReference type="AlphaFoldDB" id="A0A7N2N777"/>
<dbReference type="RefSeq" id="XP_030945382.1">
    <property type="nucleotide sequence ID" value="XM_031089522.1"/>
</dbReference>
<keyword evidence="2" id="KW-0812">Transmembrane</keyword>
<proteinExistence type="predicted"/>
<dbReference type="GeneID" id="115969887"/>
<accession>A0A7N2N777</accession>
<name>A0A7N2N777_QUELO</name>
<dbReference type="OMA" id="NRMLFLC"/>
<feature type="compositionally biased region" description="Low complexity" evidence="1">
    <location>
        <begin position="62"/>
        <end position="93"/>
    </location>
</feature>
<feature type="region of interest" description="Disordered" evidence="1">
    <location>
        <begin position="1"/>
        <end position="20"/>
    </location>
</feature>
<evidence type="ECO:0000256" key="1">
    <source>
        <dbReference type="SAM" id="MobiDB-lite"/>
    </source>
</evidence>
<organism evidence="3 4">
    <name type="scientific">Quercus lobata</name>
    <name type="common">Valley oak</name>
    <dbReference type="NCBI Taxonomy" id="97700"/>
    <lineage>
        <taxon>Eukaryota</taxon>
        <taxon>Viridiplantae</taxon>
        <taxon>Streptophyta</taxon>
        <taxon>Embryophyta</taxon>
        <taxon>Tracheophyta</taxon>
        <taxon>Spermatophyta</taxon>
        <taxon>Magnoliopsida</taxon>
        <taxon>eudicotyledons</taxon>
        <taxon>Gunneridae</taxon>
        <taxon>Pentapetalae</taxon>
        <taxon>rosids</taxon>
        <taxon>fabids</taxon>
        <taxon>Fagales</taxon>
        <taxon>Fagaceae</taxon>
        <taxon>Quercus</taxon>
    </lineage>
</organism>